<name>A0ABQ3VIN9_9CHLR</name>
<evidence type="ECO:0000256" key="1">
    <source>
        <dbReference type="SAM" id="MobiDB-lite"/>
    </source>
</evidence>
<feature type="transmembrane region" description="Helical" evidence="2">
    <location>
        <begin position="6"/>
        <end position="27"/>
    </location>
</feature>
<accession>A0ABQ3VIN9</accession>
<protein>
    <submittedName>
        <fullName evidence="3">Uncharacterized protein</fullName>
    </submittedName>
</protein>
<proteinExistence type="predicted"/>
<reference evidence="3 4" key="1">
    <citation type="journal article" date="2021" name="Int. J. Syst. Evol. Microbiol.">
        <title>Reticulibacter mediterranei gen. nov., sp. nov., within the new family Reticulibacteraceae fam. nov., and Ktedonospora formicarum gen. nov., sp. nov., Ktedonobacter robiniae sp. nov., Dictyobacter formicarum sp. nov. and Dictyobacter arantiisoli sp. nov., belonging to the class Ktedonobacteria.</title>
        <authorList>
            <person name="Yabe S."/>
            <person name="Zheng Y."/>
            <person name="Wang C.M."/>
            <person name="Sakai Y."/>
            <person name="Abe K."/>
            <person name="Yokota A."/>
            <person name="Donadio S."/>
            <person name="Cavaletti L."/>
            <person name="Monciardini P."/>
        </authorList>
    </citation>
    <scope>NUCLEOTIDE SEQUENCE [LARGE SCALE GENOMIC DNA]</scope>
    <source>
        <strain evidence="3 4">SOSP1-9</strain>
    </source>
</reference>
<keyword evidence="2" id="KW-0812">Transmembrane</keyword>
<dbReference type="EMBL" id="BNJJ01000007">
    <property type="protein sequence ID" value="GHO84991.1"/>
    <property type="molecule type" value="Genomic_DNA"/>
</dbReference>
<keyword evidence="2" id="KW-1133">Transmembrane helix</keyword>
<dbReference type="Proteomes" id="UP000635565">
    <property type="component" value="Unassembled WGS sequence"/>
</dbReference>
<evidence type="ECO:0000313" key="3">
    <source>
        <dbReference type="EMBL" id="GHO84991.1"/>
    </source>
</evidence>
<keyword evidence="2" id="KW-0472">Membrane</keyword>
<comment type="caution">
    <text evidence="3">The sequence shown here is derived from an EMBL/GenBank/DDBJ whole genome shotgun (WGS) entry which is preliminary data.</text>
</comment>
<gene>
    <name evidence="3" type="ORF">KSZ_29970</name>
</gene>
<feature type="region of interest" description="Disordered" evidence="1">
    <location>
        <begin position="36"/>
        <end position="58"/>
    </location>
</feature>
<keyword evidence="4" id="KW-1185">Reference proteome</keyword>
<evidence type="ECO:0000313" key="4">
    <source>
        <dbReference type="Proteomes" id="UP000635565"/>
    </source>
</evidence>
<dbReference type="RefSeq" id="WP_201362609.1">
    <property type="nucleotide sequence ID" value="NZ_BNJJ01000007.1"/>
</dbReference>
<organism evidence="3 4">
    <name type="scientific">Dictyobacter formicarum</name>
    <dbReference type="NCBI Taxonomy" id="2778368"/>
    <lineage>
        <taxon>Bacteria</taxon>
        <taxon>Bacillati</taxon>
        <taxon>Chloroflexota</taxon>
        <taxon>Ktedonobacteria</taxon>
        <taxon>Ktedonobacterales</taxon>
        <taxon>Dictyobacteraceae</taxon>
        <taxon>Dictyobacter</taxon>
    </lineage>
</organism>
<evidence type="ECO:0000256" key="2">
    <source>
        <dbReference type="SAM" id="Phobius"/>
    </source>
</evidence>
<sequence>MLIEAYLAYSLIPLFYILLGILVYLVLKYSHAPEETQQSVVNNPPAAAQQADADKHQA</sequence>
<feature type="compositionally biased region" description="Low complexity" evidence="1">
    <location>
        <begin position="40"/>
        <end position="51"/>
    </location>
</feature>